<organism evidence="4 5">
    <name type="scientific">Populus tomentosa</name>
    <name type="common">Chinese white poplar</name>
    <dbReference type="NCBI Taxonomy" id="118781"/>
    <lineage>
        <taxon>Eukaryota</taxon>
        <taxon>Viridiplantae</taxon>
        <taxon>Streptophyta</taxon>
        <taxon>Embryophyta</taxon>
        <taxon>Tracheophyta</taxon>
        <taxon>Spermatophyta</taxon>
        <taxon>Magnoliopsida</taxon>
        <taxon>eudicotyledons</taxon>
        <taxon>Gunneridae</taxon>
        <taxon>Pentapetalae</taxon>
        <taxon>rosids</taxon>
        <taxon>fabids</taxon>
        <taxon>Malpighiales</taxon>
        <taxon>Salicaceae</taxon>
        <taxon>Saliceae</taxon>
        <taxon>Populus</taxon>
    </lineage>
</organism>
<dbReference type="SMART" id="SM00184">
    <property type="entry name" value="RING"/>
    <property type="match status" value="1"/>
</dbReference>
<evidence type="ECO:0000256" key="1">
    <source>
        <dbReference type="PROSITE-ProRule" id="PRU00175"/>
    </source>
</evidence>
<keyword evidence="5" id="KW-1185">Reference proteome</keyword>
<evidence type="ECO:0000259" key="3">
    <source>
        <dbReference type="PROSITE" id="PS50089"/>
    </source>
</evidence>
<dbReference type="GO" id="GO:0031624">
    <property type="term" value="F:ubiquitin conjugating enzyme binding"/>
    <property type="evidence" value="ECO:0007669"/>
    <property type="project" value="TreeGrafter"/>
</dbReference>
<dbReference type="Proteomes" id="UP000886885">
    <property type="component" value="Chromosome 12D"/>
</dbReference>
<name>A0A8X7YS03_POPTO</name>
<dbReference type="GO" id="GO:0004842">
    <property type="term" value="F:ubiquitin-protein transferase activity"/>
    <property type="evidence" value="ECO:0007669"/>
    <property type="project" value="InterPro"/>
</dbReference>
<sequence length="300" mass="33177">MLQGTYSQYESYEDDGNIASYYRGSYESRNQGQHSGQAAGGSWPDNEVMARQLQEMSIYGEDSGSAASENHKLLFKSSSCNCLPFMGQFSGAMMGQPWHGSYGSYLEDDEAIAGELHQSYSSYVADDAAIARELQEMEDRLGTMALYDGAFGRIIDSAWEGNLGGTSANREGTSANHGGSANRGGTSIRVTNVQTRDGREVDLDNMSYEEMHRFEESMGSVSKDLSREAISRLPVHKYSPSSTRSNSGDAECVICNMEYERGYRLVTLPCAHQYHEDCIKKWLEDNKVKIAICKKDVAVN</sequence>
<dbReference type="PANTHER" id="PTHR46400:SF13">
    <property type="entry name" value="SUPERFAMILY PROTEIN, PUTATIVE-RELATED"/>
    <property type="match status" value="1"/>
</dbReference>
<accession>A0A8X7YS03</accession>
<dbReference type="Pfam" id="PF13639">
    <property type="entry name" value="zf-RING_2"/>
    <property type="match status" value="1"/>
</dbReference>
<dbReference type="PROSITE" id="PS50089">
    <property type="entry name" value="ZF_RING_2"/>
    <property type="match status" value="1"/>
</dbReference>
<dbReference type="OrthoDB" id="8062037at2759"/>
<dbReference type="GO" id="GO:0046621">
    <property type="term" value="P:negative regulation of organ growth"/>
    <property type="evidence" value="ECO:0007669"/>
    <property type="project" value="InterPro"/>
</dbReference>
<comment type="caution">
    <text evidence="4">The sequence shown here is derived from an EMBL/GenBank/DDBJ whole genome shotgun (WGS) entry which is preliminary data.</text>
</comment>
<dbReference type="AlphaFoldDB" id="A0A8X7YS03"/>
<dbReference type="PANTHER" id="PTHR46400">
    <property type="entry name" value="RING/U-BOX SUPERFAMILY PROTEIN"/>
    <property type="match status" value="1"/>
</dbReference>
<keyword evidence="1" id="KW-0863">Zinc-finger</keyword>
<keyword evidence="1" id="KW-0862">Zinc</keyword>
<evidence type="ECO:0000256" key="2">
    <source>
        <dbReference type="SAM" id="MobiDB-lite"/>
    </source>
</evidence>
<feature type="domain" description="RING-type" evidence="3">
    <location>
        <begin position="252"/>
        <end position="296"/>
    </location>
</feature>
<dbReference type="EMBL" id="JAAWWB010000024">
    <property type="protein sequence ID" value="KAG6753483.1"/>
    <property type="molecule type" value="Genomic_DNA"/>
</dbReference>
<dbReference type="GO" id="GO:0016567">
    <property type="term" value="P:protein ubiquitination"/>
    <property type="evidence" value="ECO:0007669"/>
    <property type="project" value="InterPro"/>
</dbReference>
<keyword evidence="1" id="KW-0479">Metal-binding</keyword>
<proteinExistence type="predicted"/>
<dbReference type="InterPro" id="IPR001841">
    <property type="entry name" value="Znf_RING"/>
</dbReference>
<evidence type="ECO:0000313" key="5">
    <source>
        <dbReference type="Proteomes" id="UP000886885"/>
    </source>
</evidence>
<dbReference type="GO" id="GO:0008270">
    <property type="term" value="F:zinc ion binding"/>
    <property type="evidence" value="ECO:0007669"/>
    <property type="project" value="UniProtKB-KW"/>
</dbReference>
<evidence type="ECO:0000313" key="4">
    <source>
        <dbReference type="EMBL" id="KAG6753483.1"/>
    </source>
</evidence>
<dbReference type="GO" id="GO:0048437">
    <property type="term" value="P:floral organ development"/>
    <property type="evidence" value="ECO:0007669"/>
    <property type="project" value="TreeGrafter"/>
</dbReference>
<dbReference type="InterPro" id="IPR033276">
    <property type="entry name" value="BB"/>
</dbReference>
<protein>
    <recommendedName>
        <fullName evidence="3">RING-type domain-containing protein</fullName>
    </recommendedName>
</protein>
<reference evidence="4" key="1">
    <citation type="journal article" date="2020" name="bioRxiv">
        <title>Hybrid origin of Populus tomentosa Carr. identified through genome sequencing and phylogenomic analysis.</title>
        <authorList>
            <person name="An X."/>
            <person name="Gao K."/>
            <person name="Chen Z."/>
            <person name="Li J."/>
            <person name="Yang X."/>
            <person name="Yang X."/>
            <person name="Zhou J."/>
            <person name="Guo T."/>
            <person name="Zhao T."/>
            <person name="Huang S."/>
            <person name="Miao D."/>
            <person name="Khan W.U."/>
            <person name="Rao P."/>
            <person name="Ye M."/>
            <person name="Lei B."/>
            <person name="Liao W."/>
            <person name="Wang J."/>
            <person name="Ji L."/>
            <person name="Li Y."/>
            <person name="Guo B."/>
            <person name="Mustafa N.S."/>
            <person name="Li S."/>
            <person name="Yun Q."/>
            <person name="Keller S.R."/>
            <person name="Mao J."/>
            <person name="Zhang R."/>
            <person name="Strauss S.H."/>
        </authorList>
    </citation>
    <scope>NUCLEOTIDE SEQUENCE</scope>
    <source>
        <strain evidence="4">GM15</strain>
        <tissue evidence="4">Leaf</tissue>
    </source>
</reference>
<feature type="region of interest" description="Disordered" evidence="2">
    <location>
        <begin position="166"/>
        <end position="186"/>
    </location>
</feature>
<gene>
    <name evidence="4" type="ORF">POTOM_043551</name>
</gene>